<dbReference type="InterPro" id="IPR011527">
    <property type="entry name" value="ABC1_TM_dom"/>
</dbReference>
<dbReference type="InterPro" id="IPR017871">
    <property type="entry name" value="ABC_transporter-like_CS"/>
</dbReference>
<evidence type="ECO:0000256" key="12">
    <source>
        <dbReference type="SAM" id="Phobius"/>
    </source>
</evidence>
<dbReference type="InterPro" id="IPR003593">
    <property type="entry name" value="AAA+_ATPase"/>
</dbReference>
<dbReference type="OrthoDB" id="6500128at2759"/>
<dbReference type="CDD" id="cd18580">
    <property type="entry name" value="ABC_6TM_ABCC_D2"/>
    <property type="match status" value="1"/>
</dbReference>
<dbReference type="PANTHER" id="PTHR24223:SF399">
    <property type="entry name" value="ABC TRANSPORTER ATNG"/>
    <property type="match status" value="1"/>
</dbReference>
<dbReference type="InterPro" id="IPR027417">
    <property type="entry name" value="P-loop_NTPase"/>
</dbReference>
<keyword evidence="6" id="KW-0547">Nucleotide-binding</keyword>
<dbReference type="PANTHER" id="PTHR24223">
    <property type="entry name" value="ATP-BINDING CASSETTE SUB-FAMILY C"/>
    <property type="match status" value="1"/>
</dbReference>
<keyword evidence="10" id="KW-0325">Glycoprotein</keyword>
<keyword evidence="9 12" id="KW-0472">Membrane</keyword>
<feature type="region of interest" description="Disordered" evidence="11">
    <location>
        <begin position="842"/>
        <end position="868"/>
    </location>
</feature>
<feature type="transmembrane region" description="Helical" evidence="12">
    <location>
        <begin position="1000"/>
        <end position="1023"/>
    </location>
</feature>
<dbReference type="FunFam" id="1.20.1560.10:FF:000055">
    <property type="entry name" value="ABC multidrug transporter (Eurofung)"/>
    <property type="match status" value="1"/>
</dbReference>
<dbReference type="KEGG" id="pfy:PFICI_06270"/>
<feature type="transmembrane region" description="Helical" evidence="12">
    <location>
        <begin position="66"/>
        <end position="90"/>
    </location>
</feature>
<dbReference type="FunFam" id="3.40.50.300:FF:001854">
    <property type="entry name" value="ABC multidrug transporter (Eurofung)"/>
    <property type="match status" value="1"/>
</dbReference>
<dbReference type="eggNOG" id="KOG0054">
    <property type="taxonomic scope" value="Eukaryota"/>
</dbReference>
<feature type="transmembrane region" description="Helical" evidence="12">
    <location>
        <begin position="1029"/>
        <end position="1049"/>
    </location>
</feature>
<evidence type="ECO:0000256" key="10">
    <source>
        <dbReference type="ARBA" id="ARBA00023180"/>
    </source>
</evidence>
<dbReference type="SUPFAM" id="SSF90123">
    <property type="entry name" value="ABC transporter transmembrane region"/>
    <property type="match status" value="2"/>
</dbReference>
<dbReference type="SMART" id="SM00382">
    <property type="entry name" value="AAA"/>
    <property type="match status" value="2"/>
</dbReference>
<dbReference type="InterPro" id="IPR044746">
    <property type="entry name" value="ABCC_6TM_D1"/>
</dbReference>
<dbReference type="InterPro" id="IPR003439">
    <property type="entry name" value="ABC_transporter-like_ATP-bd"/>
</dbReference>
<evidence type="ECO:0000256" key="8">
    <source>
        <dbReference type="ARBA" id="ARBA00022989"/>
    </source>
</evidence>
<dbReference type="InterPro" id="IPR056227">
    <property type="entry name" value="TMD0_ABC"/>
</dbReference>
<dbReference type="HOGENOM" id="CLU_000604_27_5_1"/>
<comment type="similarity">
    <text evidence="2">Belongs to the ABC transporter superfamily. ABCC family. Conjugate transporter (TC 3.A.1.208) subfamily.</text>
</comment>
<dbReference type="FunFam" id="1.20.1560.10:FF:000066">
    <property type="entry name" value="ABC multidrug transporter (Eurofung)"/>
    <property type="match status" value="1"/>
</dbReference>
<comment type="subcellular location">
    <subcellularLocation>
        <location evidence="1">Cell membrane</location>
        <topology evidence="1">Multi-pass membrane protein</topology>
    </subcellularLocation>
</comment>
<dbReference type="Pfam" id="PF24357">
    <property type="entry name" value="TMD0_ABC"/>
    <property type="match status" value="1"/>
</dbReference>
<dbReference type="CDD" id="cd03250">
    <property type="entry name" value="ABCC_MRP_domain1"/>
    <property type="match status" value="1"/>
</dbReference>
<feature type="domain" description="ABC transporter" evidence="13">
    <location>
        <begin position="1209"/>
        <end position="1449"/>
    </location>
</feature>
<keyword evidence="8 12" id="KW-1133">Transmembrane helix</keyword>
<dbReference type="EMBL" id="KI912112">
    <property type="protein sequence ID" value="ETS81268.1"/>
    <property type="molecule type" value="Genomic_DNA"/>
</dbReference>
<dbReference type="PROSITE" id="PS00211">
    <property type="entry name" value="ABC_TRANSPORTER_1"/>
    <property type="match status" value="2"/>
</dbReference>
<dbReference type="InterPro" id="IPR036640">
    <property type="entry name" value="ABC1_TM_sf"/>
</dbReference>
<feature type="domain" description="ABC transmembrane type-1" evidence="14">
    <location>
        <begin position="279"/>
        <end position="554"/>
    </location>
</feature>
<dbReference type="PROSITE" id="PS50893">
    <property type="entry name" value="ABC_TRANSPORTER_2"/>
    <property type="match status" value="2"/>
</dbReference>
<evidence type="ECO:0000256" key="7">
    <source>
        <dbReference type="ARBA" id="ARBA00022840"/>
    </source>
</evidence>
<dbReference type="InParanoid" id="W3X594"/>
<dbReference type="GO" id="GO:0016887">
    <property type="term" value="F:ATP hydrolysis activity"/>
    <property type="evidence" value="ECO:0007669"/>
    <property type="project" value="InterPro"/>
</dbReference>
<evidence type="ECO:0000313" key="16">
    <source>
        <dbReference type="Proteomes" id="UP000030651"/>
    </source>
</evidence>
<dbReference type="Pfam" id="PF00664">
    <property type="entry name" value="ABC_membrane"/>
    <property type="match status" value="2"/>
</dbReference>
<keyword evidence="5 12" id="KW-0812">Transmembrane</keyword>
<accession>W3X594</accession>
<dbReference type="InterPro" id="IPR044726">
    <property type="entry name" value="ABCC_6TM_D2"/>
</dbReference>
<dbReference type="CDD" id="cd18579">
    <property type="entry name" value="ABC_6TM_ABCC_D1"/>
    <property type="match status" value="1"/>
</dbReference>
<dbReference type="InterPro" id="IPR050173">
    <property type="entry name" value="ABC_transporter_C-like"/>
</dbReference>
<evidence type="ECO:0000256" key="3">
    <source>
        <dbReference type="ARBA" id="ARBA00022448"/>
    </source>
</evidence>
<evidence type="ECO:0000256" key="1">
    <source>
        <dbReference type="ARBA" id="ARBA00004651"/>
    </source>
</evidence>
<evidence type="ECO:0000256" key="9">
    <source>
        <dbReference type="ARBA" id="ARBA00023136"/>
    </source>
</evidence>
<dbReference type="SUPFAM" id="SSF52540">
    <property type="entry name" value="P-loop containing nucleoside triphosphate hydrolases"/>
    <property type="match status" value="2"/>
</dbReference>
<feature type="transmembrane region" description="Helical" evidence="12">
    <location>
        <begin position="890"/>
        <end position="915"/>
    </location>
</feature>
<feature type="transmembrane region" description="Helical" evidence="12">
    <location>
        <begin position="927"/>
        <end position="955"/>
    </location>
</feature>
<feature type="transmembrane region" description="Helical" evidence="12">
    <location>
        <begin position="1104"/>
        <end position="1137"/>
    </location>
</feature>
<dbReference type="OMA" id="LISGWAT"/>
<gene>
    <name evidence="15" type="ORF">PFICI_06270</name>
</gene>
<evidence type="ECO:0000256" key="2">
    <source>
        <dbReference type="ARBA" id="ARBA00009726"/>
    </source>
</evidence>
<feature type="transmembrane region" description="Helical" evidence="12">
    <location>
        <begin position="36"/>
        <end position="54"/>
    </location>
</feature>
<evidence type="ECO:0000256" key="4">
    <source>
        <dbReference type="ARBA" id="ARBA00022475"/>
    </source>
</evidence>
<dbReference type="FunFam" id="3.40.50.300:FF:000838">
    <property type="entry name" value="ABC multidrug transporter (Eurofung)"/>
    <property type="match status" value="1"/>
</dbReference>
<dbReference type="RefSeq" id="XP_007833042.1">
    <property type="nucleotide sequence ID" value="XM_007834851.1"/>
</dbReference>
<name>W3X594_PESFW</name>
<dbReference type="GO" id="GO:0005524">
    <property type="term" value="F:ATP binding"/>
    <property type="evidence" value="ECO:0007669"/>
    <property type="project" value="UniProtKB-KW"/>
</dbReference>
<feature type="transmembrane region" description="Helical" evidence="12">
    <location>
        <begin position="271"/>
        <end position="292"/>
    </location>
</feature>
<feature type="transmembrane region" description="Helical" evidence="12">
    <location>
        <begin position="408"/>
        <end position="434"/>
    </location>
</feature>
<proteinExistence type="inferred from homology"/>
<evidence type="ECO:0000256" key="6">
    <source>
        <dbReference type="ARBA" id="ARBA00022741"/>
    </source>
</evidence>
<dbReference type="GO" id="GO:0140359">
    <property type="term" value="F:ABC-type transporter activity"/>
    <property type="evidence" value="ECO:0007669"/>
    <property type="project" value="InterPro"/>
</dbReference>
<feature type="domain" description="ABC transporter" evidence="13">
    <location>
        <begin position="605"/>
        <end position="833"/>
    </location>
</feature>
<dbReference type="GeneID" id="19271283"/>
<feature type="transmembrane region" description="Helical" evidence="12">
    <location>
        <begin position="130"/>
        <end position="148"/>
    </location>
</feature>
<evidence type="ECO:0000259" key="13">
    <source>
        <dbReference type="PROSITE" id="PS50893"/>
    </source>
</evidence>
<organism evidence="15 16">
    <name type="scientific">Pestalotiopsis fici (strain W106-1 / CGMCC3.15140)</name>
    <dbReference type="NCBI Taxonomy" id="1229662"/>
    <lineage>
        <taxon>Eukaryota</taxon>
        <taxon>Fungi</taxon>
        <taxon>Dikarya</taxon>
        <taxon>Ascomycota</taxon>
        <taxon>Pezizomycotina</taxon>
        <taxon>Sordariomycetes</taxon>
        <taxon>Xylariomycetidae</taxon>
        <taxon>Amphisphaeriales</taxon>
        <taxon>Sporocadaceae</taxon>
        <taxon>Pestalotiopsis</taxon>
    </lineage>
</organism>
<evidence type="ECO:0000313" key="15">
    <source>
        <dbReference type="EMBL" id="ETS81268.1"/>
    </source>
</evidence>
<keyword evidence="7" id="KW-0067">ATP-binding</keyword>
<feature type="transmembrane region" description="Helical" evidence="12">
    <location>
        <begin position="312"/>
        <end position="337"/>
    </location>
</feature>
<sequence length="1453" mass="158739">MNSTALANCGDDSFGPSVSSQDCRGGFDLTLLFEESILAILPAAIFLLVTPFRASRLVRQTRKLKLNALYAAKLLATAVYVGLQLTLLVLSSDSSIRTHATIAAASLTFVSALMLAPLSHLEHGKSSRPSFLISFYLGFTAILDIARVRTQWFLPNNRSVAAVLTVSLIVKCLLLTLEEMGKRSLLPGTRSGNISLESTSGLFNRSTFWWLNSLLLQGSKNILDTDALPPIREKLASNRLGETLQSNWKNCNQNRRHALAWACTWGFRYEIMLIAVPKFCYVALSLSQTFLIRQMVTWVQNSDAASSNNTGYGLIGAFAFVYIGLALTMGWASHLTYRLMTMMRGSLITIIYDKMATLPMASSNDSAAMTLMGTDVARIAETYNFLLIDAPPALVQLGIALYLLYSQLGAVCIAPIIVTILSTGLSTQLAGLIGPRQKAWIQTMQKRINFTSEILGFMTNIKMLGLANKMASNIRDMRQDEMETSKKFRTVQSLNISLVNIPPSFNRFFIFAAYAIVAHVNGTGDLSVAQAITALAALSLLSTPLSTLLVAIPTGWGALSCFTRIQEFLVEESRIDPRSTYSAMSGSWEQTETQPSNSLLQAAKIRVNHASFGWSASKPDVVRDVTSSIKGEAVLTIVIGPVGCGKSTLLKGLLGESARASGSVHVSSLEIAYCDQTPWISNCSIRENIIFGSEFDANWYNTVLQACTLHVDVADMPGGDSVIVGSKGVKLSGGQKQRLSIARALYSRKKLAILDDVFSGLDSATEDSVFRGVFGRDGLFKKIGTTVILATHSVKHIPHADFIIALNSSGELVEQGSFIELNVPGTYTYGLQVKVERGLADKEHGNKETVTNNKPEAAPATKESASDESRQTGDWTVYKYYMQALGPMKLLIFVLLVVSYSVVNAMGSVWVNWWASSNETSTDTRLGYWLGIFGFLSFMEVLLMTAAIAFLWIVIVPNSGSSLHKALLGAVMSAPLSFFSKTDTGVLTNRFSQDLRLADMTLPGSIINVTFQFAGCGVVIALAVSAVGYFAAVLPFILVTLYFIQRFYLRTSRQLRLLELEAAAPLFTHFTESLDGLTTIRSFGWTAVFAEKSRHLLDRSQKPYYLLFCIQRWLVLVLDLIVACLAIILVGLAVALHTRVDPGLLGIALVNMISLSHSLTSLVQYWTMLETSLGAIARIKNFAEETPAEKSPSEQKREPSATWPETGALRFQHVHASYSEELSPVIQDVSFSIKGGEKLGIVGRTGSGKSSSILAILRMIDVVSGEIILDDIDLAGVDGSVIRQKLNCLTQDPFLFPGTLRDNMKPVDEVTDEAIISALQKVDLWTLIENKAGDNVSAGSGVLDYTIDKDFLSHGQRQLFCLARAMLKPGRVLILDEPTSSVDLETDAKMQEIIRAEFKDHTIIVIAHRLSSILDFDHVAVLDAGHLVEFGKPADLLEIPTSNFTRLYGGRAQ</sequence>
<dbReference type="PROSITE" id="PS50929">
    <property type="entry name" value="ABC_TM1F"/>
    <property type="match status" value="2"/>
</dbReference>
<feature type="transmembrane region" description="Helical" evidence="12">
    <location>
        <begin position="382"/>
        <end position="402"/>
    </location>
</feature>
<keyword evidence="3" id="KW-0813">Transport</keyword>
<dbReference type="GO" id="GO:0005886">
    <property type="term" value="C:plasma membrane"/>
    <property type="evidence" value="ECO:0007669"/>
    <property type="project" value="UniProtKB-SubCell"/>
</dbReference>
<evidence type="ECO:0000256" key="11">
    <source>
        <dbReference type="SAM" id="MobiDB-lite"/>
    </source>
</evidence>
<dbReference type="Pfam" id="PF00005">
    <property type="entry name" value="ABC_tran"/>
    <property type="match status" value="2"/>
</dbReference>
<dbReference type="CDD" id="cd03244">
    <property type="entry name" value="ABCC_MRP_domain2"/>
    <property type="match status" value="1"/>
</dbReference>
<dbReference type="Gene3D" id="3.40.50.300">
    <property type="entry name" value="P-loop containing nucleotide triphosphate hydrolases"/>
    <property type="match status" value="2"/>
</dbReference>
<keyword evidence="16" id="KW-1185">Reference proteome</keyword>
<keyword evidence="4" id="KW-1003">Cell membrane</keyword>
<feature type="transmembrane region" description="Helical" evidence="12">
    <location>
        <begin position="160"/>
        <end position="177"/>
    </location>
</feature>
<feature type="region of interest" description="Disordered" evidence="11">
    <location>
        <begin position="1"/>
        <end position="20"/>
    </location>
</feature>
<feature type="transmembrane region" description="Helical" evidence="12">
    <location>
        <begin position="96"/>
        <end position="118"/>
    </location>
</feature>
<dbReference type="Gene3D" id="1.20.1560.10">
    <property type="entry name" value="ABC transporter type 1, transmembrane domain"/>
    <property type="match status" value="2"/>
</dbReference>
<evidence type="ECO:0000256" key="5">
    <source>
        <dbReference type="ARBA" id="ARBA00022692"/>
    </source>
</evidence>
<dbReference type="Proteomes" id="UP000030651">
    <property type="component" value="Unassembled WGS sequence"/>
</dbReference>
<feature type="domain" description="ABC transmembrane type-1" evidence="14">
    <location>
        <begin position="891"/>
        <end position="1171"/>
    </location>
</feature>
<evidence type="ECO:0000259" key="14">
    <source>
        <dbReference type="PROSITE" id="PS50929"/>
    </source>
</evidence>
<protein>
    <submittedName>
        <fullName evidence="15">Uncharacterized protein</fullName>
    </submittedName>
</protein>
<reference evidence="16" key="1">
    <citation type="journal article" date="2015" name="BMC Genomics">
        <title>Genomic and transcriptomic analysis of the endophytic fungus Pestalotiopsis fici reveals its lifestyle and high potential for synthesis of natural products.</title>
        <authorList>
            <person name="Wang X."/>
            <person name="Zhang X."/>
            <person name="Liu L."/>
            <person name="Xiang M."/>
            <person name="Wang W."/>
            <person name="Sun X."/>
            <person name="Che Y."/>
            <person name="Guo L."/>
            <person name="Liu G."/>
            <person name="Guo L."/>
            <person name="Wang C."/>
            <person name="Yin W.B."/>
            <person name="Stadler M."/>
            <person name="Zhang X."/>
            <person name="Liu X."/>
        </authorList>
    </citation>
    <scope>NUCLEOTIDE SEQUENCE [LARGE SCALE GENOMIC DNA]</scope>
    <source>
        <strain evidence="16">W106-1 / CGMCC3.15140</strain>
    </source>
</reference>